<sequence>MRDEGEAYARKPTAAGVPTTSVRYSTLHDFMMLNPVRSTAAAGAAVAQAIEVLEAALISGKANS</sequence>
<evidence type="ECO:0000313" key="1">
    <source>
        <dbReference type="EMBL" id="GII53472.1"/>
    </source>
</evidence>
<dbReference type="AlphaFoldDB" id="A0A8J3V0V9"/>
<dbReference type="EMBL" id="BOOR01000010">
    <property type="protein sequence ID" value="GII53472.1"/>
    <property type="molecule type" value="Genomic_DNA"/>
</dbReference>
<protein>
    <submittedName>
        <fullName evidence="1">Uncharacterized protein</fullName>
    </submittedName>
</protein>
<dbReference type="Gene3D" id="3.40.50.1820">
    <property type="entry name" value="alpha/beta hydrolase"/>
    <property type="match status" value="1"/>
</dbReference>
<organism evidence="1 2">
    <name type="scientific">Planotetraspora thailandica</name>
    <dbReference type="NCBI Taxonomy" id="487172"/>
    <lineage>
        <taxon>Bacteria</taxon>
        <taxon>Bacillati</taxon>
        <taxon>Actinomycetota</taxon>
        <taxon>Actinomycetes</taxon>
        <taxon>Streptosporangiales</taxon>
        <taxon>Streptosporangiaceae</taxon>
        <taxon>Planotetraspora</taxon>
    </lineage>
</organism>
<keyword evidence="2" id="KW-1185">Reference proteome</keyword>
<name>A0A8J3V0V9_9ACTN</name>
<dbReference type="InterPro" id="IPR029058">
    <property type="entry name" value="AB_hydrolase_fold"/>
</dbReference>
<dbReference type="RefSeq" id="WP_203943745.1">
    <property type="nucleotide sequence ID" value="NZ_BOOR01000010.1"/>
</dbReference>
<reference evidence="1" key="1">
    <citation type="submission" date="2021-01" db="EMBL/GenBank/DDBJ databases">
        <title>Whole genome shotgun sequence of Planotetraspora thailandica NBRC 104271.</title>
        <authorList>
            <person name="Komaki H."/>
            <person name="Tamura T."/>
        </authorList>
    </citation>
    <scope>NUCLEOTIDE SEQUENCE</scope>
    <source>
        <strain evidence="1">NBRC 104271</strain>
    </source>
</reference>
<evidence type="ECO:0000313" key="2">
    <source>
        <dbReference type="Proteomes" id="UP000605992"/>
    </source>
</evidence>
<dbReference type="Proteomes" id="UP000605992">
    <property type="component" value="Unassembled WGS sequence"/>
</dbReference>
<proteinExistence type="predicted"/>
<comment type="caution">
    <text evidence="1">The sequence shown here is derived from an EMBL/GenBank/DDBJ whole genome shotgun (WGS) entry which is preliminary data.</text>
</comment>
<gene>
    <name evidence="1" type="ORF">Pth03_18610</name>
</gene>
<accession>A0A8J3V0V9</accession>